<dbReference type="EMBL" id="OMOD01000170">
    <property type="protein sequence ID" value="SPF47319.1"/>
    <property type="molecule type" value="Genomic_DNA"/>
</dbReference>
<accession>A0A2U3L6C5</accession>
<name>A0A2U3L6C5_9BACT</name>
<dbReference type="Proteomes" id="UP000238701">
    <property type="component" value="Unassembled WGS sequence"/>
</dbReference>
<evidence type="ECO:0000313" key="2">
    <source>
        <dbReference type="EMBL" id="SPF47319.1"/>
    </source>
</evidence>
<dbReference type="OrthoDB" id="120373at2"/>
<sequence length="147" mass="16074">MSQQCVDPIVGKILAGWRYDISGLAPEMRGDYESHLEACARCRGRQQLHRVIDVGLIALASISAGVFLLAFGVIRHFGPPFAFWLEIAALAGFALSAVIWLAVAVATPAPVTMLDAAKEGARRVHDRLPEEIRQRLPEELRTKITGT</sequence>
<dbReference type="AlphaFoldDB" id="A0A2U3L6C5"/>
<keyword evidence="1" id="KW-1133">Transmembrane helix</keyword>
<keyword evidence="1" id="KW-0472">Membrane</keyword>
<protein>
    <submittedName>
        <fullName evidence="2">Uncharacterized protein</fullName>
    </submittedName>
</protein>
<gene>
    <name evidence="2" type="ORF">SBA1_730029</name>
</gene>
<evidence type="ECO:0000313" key="3">
    <source>
        <dbReference type="Proteomes" id="UP000238701"/>
    </source>
</evidence>
<reference evidence="3" key="1">
    <citation type="submission" date="2018-02" db="EMBL/GenBank/DDBJ databases">
        <authorList>
            <person name="Hausmann B."/>
        </authorList>
    </citation>
    <scope>NUCLEOTIDE SEQUENCE [LARGE SCALE GENOMIC DNA]</scope>
    <source>
        <strain evidence="3">Peat soil MAG SbA1</strain>
    </source>
</reference>
<evidence type="ECO:0000256" key="1">
    <source>
        <dbReference type="SAM" id="Phobius"/>
    </source>
</evidence>
<feature type="transmembrane region" description="Helical" evidence="1">
    <location>
        <begin position="81"/>
        <end position="103"/>
    </location>
</feature>
<keyword evidence="1" id="KW-0812">Transmembrane</keyword>
<organism evidence="2 3">
    <name type="scientific">Candidatus Sulfotelmatobacter kueseliae</name>
    <dbReference type="NCBI Taxonomy" id="2042962"/>
    <lineage>
        <taxon>Bacteria</taxon>
        <taxon>Pseudomonadati</taxon>
        <taxon>Acidobacteriota</taxon>
        <taxon>Terriglobia</taxon>
        <taxon>Terriglobales</taxon>
        <taxon>Candidatus Korobacteraceae</taxon>
        <taxon>Candidatus Sulfotelmatobacter</taxon>
    </lineage>
</organism>
<feature type="transmembrane region" description="Helical" evidence="1">
    <location>
        <begin position="51"/>
        <end position="75"/>
    </location>
</feature>
<proteinExistence type="predicted"/>